<keyword evidence="3" id="KW-0614">Plasmid</keyword>
<feature type="domain" description="Actin homologue MreB-like C-terminal" evidence="2">
    <location>
        <begin position="175"/>
        <end position="309"/>
    </location>
</feature>
<dbReference type="Pfam" id="PF17989">
    <property type="entry name" value="ALP_N"/>
    <property type="match status" value="1"/>
</dbReference>
<evidence type="ECO:0000313" key="3">
    <source>
        <dbReference type="EMBL" id="BAW26789.1"/>
    </source>
</evidence>
<dbReference type="InterPro" id="IPR049067">
    <property type="entry name" value="MreB-like_C"/>
</dbReference>
<dbReference type="Pfam" id="PF21522">
    <property type="entry name" value="MreB-like_C"/>
    <property type="match status" value="1"/>
</dbReference>
<evidence type="ECO:0000313" key="4">
    <source>
        <dbReference type="Proteomes" id="UP000218731"/>
    </source>
</evidence>
<dbReference type="Proteomes" id="UP000218731">
    <property type="component" value="Plasmid pKF715A"/>
</dbReference>
<protein>
    <submittedName>
        <fullName evidence="3">Uncharacterized protein</fullName>
    </submittedName>
</protein>
<name>A0A1L7NMU5_PSEPU</name>
<dbReference type="EMBL" id="AP015030">
    <property type="protein sequence ID" value="BAW26789.1"/>
    <property type="molecule type" value="Genomic_DNA"/>
</dbReference>
<gene>
    <name evidence="3" type="ORF">KF715C_pA2840</name>
</gene>
<reference evidence="3 4" key="1">
    <citation type="submission" date="2015-11" db="EMBL/GenBank/DDBJ databases">
        <title>Complete genome sequencing of a biphenyl-degrading bacterium, Pseudomonas putida KF715 (=NBRC110667).</title>
        <authorList>
            <person name="Suenaga H."/>
            <person name="Fujihara N."/>
            <person name="Watanabe T."/>
            <person name="Hirose J."/>
            <person name="Kimura N."/>
            <person name="Yamazoe A."/>
            <person name="Hosoyama A."/>
            <person name="Shimodaira J."/>
            <person name="Furukawa K."/>
        </authorList>
    </citation>
    <scope>NUCLEOTIDE SEQUENCE [LARGE SCALE GENOMIC DNA]</scope>
    <source>
        <strain evidence="3 4">KF715</strain>
        <plasmid evidence="4">Plasmid pkf715a dna</plasmid>
    </source>
</reference>
<dbReference type="SUPFAM" id="SSF53067">
    <property type="entry name" value="Actin-like ATPase domain"/>
    <property type="match status" value="2"/>
</dbReference>
<sequence length="349" mass="38590">MTNTTNEQSLIAIDLGNGTTSYIAGNGKQGSFPSLVTAYKDTSGLGLGFAKEGFTTKDGKSYLVGESCRDEGAPSRSTDSSFYSSSTIHILLLKVLHECDIKNPVIVTGLPTEFYEKEVQKFEENIRRWAKGEGFQVKAVKVVPQWAGPWFDDQLENESGERIPLDLVLKGKWGIIDIGQGTTDVGQFNNGRVSDKRHGESKGVSDIHKAIFTTLKTKPESLVAEGKKAALIPKEFTLDKQTTEYTIDQWIRDGYIPWRGQKLDMKGISSPARNEFAKDVLPRCIEKVWGSTDFLAGMILAGGGATVLGLDVFKQHIHCPIYQAKTPELSIVRGFYRYAKTQILPMIDQ</sequence>
<dbReference type="InterPro" id="IPR043129">
    <property type="entry name" value="ATPase_NBD"/>
</dbReference>
<accession>A0A1L7NMU5</accession>
<geneLocation type="plasmid" evidence="4">
    <name>pkf715a dna</name>
</geneLocation>
<evidence type="ECO:0000259" key="2">
    <source>
        <dbReference type="Pfam" id="PF21522"/>
    </source>
</evidence>
<dbReference type="InterPro" id="IPR040607">
    <property type="entry name" value="ALP_N"/>
</dbReference>
<organism evidence="3 4">
    <name type="scientific">Pseudomonas putida</name>
    <name type="common">Arthrobacter siderocapsulatus</name>
    <dbReference type="NCBI Taxonomy" id="303"/>
    <lineage>
        <taxon>Bacteria</taxon>
        <taxon>Pseudomonadati</taxon>
        <taxon>Pseudomonadota</taxon>
        <taxon>Gammaproteobacteria</taxon>
        <taxon>Pseudomonadales</taxon>
        <taxon>Pseudomonadaceae</taxon>
        <taxon>Pseudomonas</taxon>
    </lineage>
</organism>
<dbReference type="AlphaFoldDB" id="A0A1L7NMU5"/>
<dbReference type="Gene3D" id="3.30.420.40">
    <property type="match status" value="2"/>
</dbReference>
<dbReference type="RefSeq" id="WP_042919965.1">
    <property type="nucleotide sequence ID" value="NZ_AP015030.1"/>
</dbReference>
<proteinExistence type="predicted"/>
<feature type="domain" description="Actin-like protein N-terminal" evidence="1">
    <location>
        <begin position="12"/>
        <end position="147"/>
    </location>
</feature>
<evidence type="ECO:0000259" key="1">
    <source>
        <dbReference type="Pfam" id="PF17989"/>
    </source>
</evidence>